<sequence length="74" mass="8555">MEVFKSVVWSEYKILCLPVTTKFYATSEEKIRKMIDLNKLFGEENYSVEFSYSSVEIKGPDEEGSGCDYGFTFI</sequence>
<organism evidence="1 2">
    <name type="scientific">Macleaya cordata</name>
    <name type="common">Five-seeded plume-poppy</name>
    <name type="synonym">Bocconia cordata</name>
    <dbReference type="NCBI Taxonomy" id="56857"/>
    <lineage>
        <taxon>Eukaryota</taxon>
        <taxon>Viridiplantae</taxon>
        <taxon>Streptophyta</taxon>
        <taxon>Embryophyta</taxon>
        <taxon>Tracheophyta</taxon>
        <taxon>Spermatophyta</taxon>
        <taxon>Magnoliopsida</taxon>
        <taxon>Ranunculales</taxon>
        <taxon>Papaveraceae</taxon>
        <taxon>Papaveroideae</taxon>
        <taxon>Macleaya</taxon>
    </lineage>
</organism>
<evidence type="ECO:0000313" key="2">
    <source>
        <dbReference type="Proteomes" id="UP000195402"/>
    </source>
</evidence>
<evidence type="ECO:0000313" key="1">
    <source>
        <dbReference type="EMBL" id="OVA15543.1"/>
    </source>
</evidence>
<comment type="caution">
    <text evidence="1">The sequence shown here is derived from an EMBL/GenBank/DDBJ whole genome shotgun (WGS) entry which is preliminary data.</text>
</comment>
<proteinExistence type="predicted"/>
<dbReference type="InParanoid" id="A0A200QYH6"/>
<protein>
    <submittedName>
        <fullName evidence="1">Uncharacterized protein</fullName>
    </submittedName>
</protein>
<reference evidence="1 2" key="1">
    <citation type="journal article" date="2017" name="Mol. Plant">
        <title>The Genome of Medicinal Plant Macleaya cordata Provides New Insights into Benzylisoquinoline Alkaloids Metabolism.</title>
        <authorList>
            <person name="Liu X."/>
            <person name="Liu Y."/>
            <person name="Huang P."/>
            <person name="Ma Y."/>
            <person name="Qing Z."/>
            <person name="Tang Q."/>
            <person name="Cao H."/>
            <person name="Cheng P."/>
            <person name="Zheng Y."/>
            <person name="Yuan Z."/>
            <person name="Zhou Y."/>
            <person name="Liu J."/>
            <person name="Tang Z."/>
            <person name="Zhuo Y."/>
            <person name="Zhang Y."/>
            <person name="Yu L."/>
            <person name="Huang J."/>
            <person name="Yang P."/>
            <person name="Peng Q."/>
            <person name="Zhang J."/>
            <person name="Jiang W."/>
            <person name="Zhang Z."/>
            <person name="Lin K."/>
            <person name="Ro D.K."/>
            <person name="Chen X."/>
            <person name="Xiong X."/>
            <person name="Shang Y."/>
            <person name="Huang S."/>
            <person name="Zeng J."/>
        </authorList>
    </citation>
    <scope>NUCLEOTIDE SEQUENCE [LARGE SCALE GENOMIC DNA]</scope>
    <source>
        <strain evidence="2">cv. BLH2017</strain>
        <tissue evidence="1">Root</tissue>
    </source>
</reference>
<keyword evidence="2" id="KW-1185">Reference proteome</keyword>
<dbReference type="AlphaFoldDB" id="A0A200QYH6"/>
<name>A0A200QYH6_MACCD</name>
<accession>A0A200QYH6</accession>
<dbReference type="EMBL" id="MVGT01000753">
    <property type="protein sequence ID" value="OVA15543.1"/>
    <property type="molecule type" value="Genomic_DNA"/>
</dbReference>
<gene>
    <name evidence="1" type="ORF">BVC80_9033g5</name>
</gene>
<dbReference type="Proteomes" id="UP000195402">
    <property type="component" value="Unassembled WGS sequence"/>
</dbReference>